<dbReference type="InterPro" id="IPR032801">
    <property type="entry name" value="PXL2A/B/C"/>
</dbReference>
<sequence>MCREEAKEAAARFDDYKAAGATRVVALVKEDLEKEVEEFQRDYWTGEVLMDKENNFYKALGGGDVWQPVGILGFLAVMLNPWSTSKLKANIKRNQAKKVPGNMVGEGFIAGGCYVLNKSGDPVFSHLEENFGDHAKPEDVIQALKSAV</sequence>
<evidence type="ECO:0000313" key="1">
    <source>
        <dbReference type="EMBL" id="CAK9008069.1"/>
    </source>
</evidence>
<evidence type="ECO:0000313" key="2">
    <source>
        <dbReference type="Proteomes" id="UP001642464"/>
    </source>
</evidence>
<accession>A0ABP0J142</accession>
<keyword evidence="2" id="KW-1185">Reference proteome</keyword>
<dbReference type="Proteomes" id="UP001642464">
    <property type="component" value="Unassembled WGS sequence"/>
</dbReference>
<comment type="caution">
    <text evidence="1">The sequence shown here is derived from an EMBL/GenBank/DDBJ whole genome shotgun (WGS) entry which is preliminary data.</text>
</comment>
<organism evidence="1 2">
    <name type="scientific">Durusdinium trenchii</name>
    <dbReference type="NCBI Taxonomy" id="1381693"/>
    <lineage>
        <taxon>Eukaryota</taxon>
        <taxon>Sar</taxon>
        <taxon>Alveolata</taxon>
        <taxon>Dinophyceae</taxon>
        <taxon>Suessiales</taxon>
        <taxon>Symbiodiniaceae</taxon>
        <taxon>Durusdinium</taxon>
    </lineage>
</organism>
<dbReference type="Gene3D" id="3.40.30.10">
    <property type="entry name" value="Glutaredoxin"/>
    <property type="match status" value="1"/>
</dbReference>
<proteinExistence type="predicted"/>
<dbReference type="PANTHER" id="PTHR28630">
    <property type="match status" value="1"/>
</dbReference>
<reference evidence="1 2" key="1">
    <citation type="submission" date="2024-02" db="EMBL/GenBank/DDBJ databases">
        <authorList>
            <person name="Chen Y."/>
            <person name="Shah S."/>
            <person name="Dougan E. K."/>
            <person name="Thang M."/>
            <person name="Chan C."/>
        </authorList>
    </citation>
    <scope>NUCLEOTIDE SEQUENCE [LARGE SCALE GENOMIC DNA]</scope>
</reference>
<dbReference type="PANTHER" id="PTHR28630:SF31">
    <property type="entry name" value="PEROXIREDOXIN-LIKE 2A"/>
    <property type="match status" value="1"/>
</dbReference>
<name>A0ABP0J142_9DINO</name>
<protein>
    <submittedName>
        <fullName evidence="1">Peroxiredoxin-like 2A (Peroxiredoxin-like 2 activated in M-CSF stimulated monocytes) (Protein PAMM) (Redox-regulatory protein FAM213A)</fullName>
    </submittedName>
</protein>
<gene>
    <name evidence="1" type="ORF">SCF082_LOCUS9707</name>
</gene>
<dbReference type="EMBL" id="CAXAMM010005647">
    <property type="protein sequence ID" value="CAK9008069.1"/>
    <property type="molecule type" value="Genomic_DNA"/>
</dbReference>
<dbReference type="Pfam" id="PF13911">
    <property type="entry name" value="AhpC-TSA_2"/>
    <property type="match status" value="1"/>
</dbReference>